<keyword evidence="2" id="KW-1185">Reference proteome</keyword>
<evidence type="ECO:0000313" key="2">
    <source>
        <dbReference type="Proteomes" id="UP000593571"/>
    </source>
</evidence>
<name>A0A7J8GX05_ROUAE</name>
<sequence length="49" mass="5414">MTLVLSEAEVGRGSQCLSLQVRLELAQELGVGLSIWELGQGLDYFYDLL</sequence>
<protein>
    <submittedName>
        <fullName evidence="1">Chitinase domain containing 1</fullName>
    </submittedName>
</protein>
<dbReference type="EMBL" id="JACASE010000005">
    <property type="protein sequence ID" value="KAF6464526.1"/>
    <property type="molecule type" value="Genomic_DNA"/>
</dbReference>
<gene>
    <name evidence="1" type="ORF">HJG63_002816</name>
</gene>
<evidence type="ECO:0000313" key="1">
    <source>
        <dbReference type="EMBL" id="KAF6464526.1"/>
    </source>
</evidence>
<dbReference type="AlphaFoldDB" id="A0A7J8GX05"/>
<organism evidence="1 2">
    <name type="scientific">Rousettus aegyptiacus</name>
    <name type="common">Egyptian fruit bat</name>
    <name type="synonym">Pteropus aegyptiacus</name>
    <dbReference type="NCBI Taxonomy" id="9407"/>
    <lineage>
        <taxon>Eukaryota</taxon>
        <taxon>Metazoa</taxon>
        <taxon>Chordata</taxon>
        <taxon>Craniata</taxon>
        <taxon>Vertebrata</taxon>
        <taxon>Euteleostomi</taxon>
        <taxon>Mammalia</taxon>
        <taxon>Eutheria</taxon>
        <taxon>Laurasiatheria</taxon>
        <taxon>Chiroptera</taxon>
        <taxon>Yinpterochiroptera</taxon>
        <taxon>Pteropodoidea</taxon>
        <taxon>Pteropodidae</taxon>
        <taxon>Rousettinae</taxon>
        <taxon>Rousettus</taxon>
    </lineage>
</organism>
<reference evidence="1 2" key="1">
    <citation type="journal article" date="2020" name="Nature">
        <title>Six reference-quality genomes reveal evolution of bat adaptations.</title>
        <authorList>
            <person name="Jebb D."/>
            <person name="Huang Z."/>
            <person name="Pippel M."/>
            <person name="Hughes G.M."/>
            <person name="Lavrichenko K."/>
            <person name="Devanna P."/>
            <person name="Winkler S."/>
            <person name="Jermiin L.S."/>
            <person name="Skirmuntt E.C."/>
            <person name="Katzourakis A."/>
            <person name="Burkitt-Gray L."/>
            <person name="Ray D.A."/>
            <person name="Sullivan K.A.M."/>
            <person name="Roscito J.G."/>
            <person name="Kirilenko B.M."/>
            <person name="Davalos L.M."/>
            <person name="Corthals A.P."/>
            <person name="Power M.L."/>
            <person name="Jones G."/>
            <person name="Ransome R.D."/>
            <person name="Dechmann D.K.N."/>
            <person name="Locatelli A.G."/>
            <person name="Puechmaille S.J."/>
            <person name="Fedrigo O."/>
            <person name="Jarvis E.D."/>
            <person name="Hiller M."/>
            <person name="Vernes S.C."/>
            <person name="Myers E.W."/>
            <person name="Teeling E.C."/>
        </authorList>
    </citation>
    <scope>NUCLEOTIDE SEQUENCE [LARGE SCALE GENOMIC DNA]</scope>
    <source>
        <strain evidence="1">MRouAeg1</strain>
        <tissue evidence="1">Muscle</tissue>
    </source>
</reference>
<comment type="caution">
    <text evidence="1">The sequence shown here is derived from an EMBL/GenBank/DDBJ whole genome shotgun (WGS) entry which is preliminary data.</text>
</comment>
<accession>A0A7J8GX05</accession>
<proteinExistence type="predicted"/>
<dbReference type="Proteomes" id="UP000593571">
    <property type="component" value="Unassembled WGS sequence"/>
</dbReference>